<keyword evidence="1" id="KW-0812">Transmembrane</keyword>
<dbReference type="Proteomes" id="UP000238365">
    <property type="component" value="Chromosome"/>
</dbReference>
<name>A0A1X1DWH6_9GAMM</name>
<keyword evidence="1" id="KW-1133">Transmembrane helix</keyword>
<protein>
    <submittedName>
        <fullName evidence="2">Uncharacterized protein</fullName>
    </submittedName>
</protein>
<proteinExistence type="predicted"/>
<accession>A0A1X1DWH6</accession>
<evidence type="ECO:0000313" key="3">
    <source>
        <dbReference type="Proteomes" id="UP000238365"/>
    </source>
</evidence>
<dbReference type="KEGG" id="pgz:C2E15_13675"/>
<evidence type="ECO:0000313" key="2">
    <source>
        <dbReference type="EMBL" id="AUX94026.1"/>
    </source>
</evidence>
<keyword evidence="3" id="KW-1185">Reference proteome</keyword>
<evidence type="ECO:0000256" key="1">
    <source>
        <dbReference type="SAM" id="Phobius"/>
    </source>
</evidence>
<reference evidence="2 3" key="1">
    <citation type="submission" date="2018-01" db="EMBL/GenBank/DDBJ databases">
        <title>Complete and assembled Genome of Pantoea gaviniae DSM22758T.</title>
        <authorList>
            <person name="Stevens M.J.A."/>
            <person name="Zurfluh K."/>
            <person name="Stephan R."/>
        </authorList>
    </citation>
    <scope>NUCLEOTIDE SEQUENCE [LARGE SCALE GENOMIC DNA]</scope>
    <source>
        <strain evidence="2 3">DSM 22758</strain>
    </source>
</reference>
<keyword evidence="1" id="KW-0472">Membrane</keyword>
<dbReference type="AlphaFoldDB" id="A0A1X1DWH6"/>
<gene>
    <name evidence="2" type="ORF">C2E15_13675</name>
</gene>
<feature type="transmembrane region" description="Helical" evidence="1">
    <location>
        <begin position="51"/>
        <end position="69"/>
    </location>
</feature>
<organism evidence="2 3">
    <name type="scientific">Mixta gaviniae</name>
    <dbReference type="NCBI Taxonomy" id="665914"/>
    <lineage>
        <taxon>Bacteria</taxon>
        <taxon>Pseudomonadati</taxon>
        <taxon>Pseudomonadota</taxon>
        <taxon>Gammaproteobacteria</taxon>
        <taxon>Enterobacterales</taxon>
        <taxon>Erwiniaceae</taxon>
        <taxon>Mixta</taxon>
    </lineage>
</organism>
<dbReference type="RefSeq" id="WP_104957860.1">
    <property type="nucleotide sequence ID" value="NZ_CP026377.1"/>
</dbReference>
<dbReference type="EMBL" id="CP026377">
    <property type="protein sequence ID" value="AUX94026.1"/>
    <property type="molecule type" value="Genomic_DNA"/>
</dbReference>
<sequence>MSLWNSYLPPLFALCLLLLLFCRYPGIMMPFTALLAALLFLQNEYQEPRYALLALLLTGVALGMLCFMVEKRCRAWRRRGVHYAEAAKSWHV</sequence>